<dbReference type="InterPro" id="IPR006976">
    <property type="entry name" value="VanZ-like"/>
</dbReference>
<feature type="transmembrane region" description="Helical" evidence="1">
    <location>
        <begin position="83"/>
        <end position="101"/>
    </location>
</feature>
<evidence type="ECO:0000313" key="4">
    <source>
        <dbReference type="Proteomes" id="UP000051445"/>
    </source>
</evidence>
<dbReference type="PANTHER" id="PTHR36834:SF1">
    <property type="entry name" value="INTEGRAL MEMBRANE PROTEIN"/>
    <property type="match status" value="1"/>
</dbReference>
<dbReference type="AlphaFoldDB" id="A0A0R1PER6"/>
<keyword evidence="4" id="KW-1185">Reference proteome</keyword>
<proteinExistence type="predicted"/>
<comment type="caution">
    <text evidence="3">The sequence shown here is derived from an EMBL/GenBank/DDBJ whole genome shotgun (WGS) entry which is preliminary data.</text>
</comment>
<reference evidence="3 4" key="1">
    <citation type="journal article" date="2015" name="Genome Announc.">
        <title>Expanding the biotechnology potential of lactobacilli through comparative genomics of 213 strains and associated genera.</title>
        <authorList>
            <person name="Sun Z."/>
            <person name="Harris H.M."/>
            <person name="McCann A."/>
            <person name="Guo C."/>
            <person name="Argimon S."/>
            <person name="Zhang W."/>
            <person name="Yang X."/>
            <person name="Jeffery I.B."/>
            <person name="Cooney J.C."/>
            <person name="Kagawa T.F."/>
            <person name="Liu W."/>
            <person name="Song Y."/>
            <person name="Salvetti E."/>
            <person name="Wrobel A."/>
            <person name="Rasinkangas P."/>
            <person name="Parkhill J."/>
            <person name="Rea M.C."/>
            <person name="O'Sullivan O."/>
            <person name="Ritari J."/>
            <person name="Douillard F.P."/>
            <person name="Paul Ross R."/>
            <person name="Yang R."/>
            <person name="Briner A.E."/>
            <person name="Felis G.E."/>
            <person name="de Vos W.M."/>
            <person name="Barrangou R."/>
            <person name="Klaenhammer T.R."/>
            <person name="Caufield P.W."/>
            <person name="Cui Y."/>
            <person name="Zhang H."/>
            <person name="O'Toole P.W."/>
        </authorList>
    </citation>
    <scope>NUCLEOTIDE SEQUENCE [LARGE SCALE GENOMIC DNA]</scope>
    <source>
        <strain evidence="3 4">DSM 13145</strain>
    </source>
</reference>
<keyword evidence="1" id="KW-0812">Transmembrane</keyword>
<gene>
    <name evidence="3" type="ORF">FD27_GL001238</name>
</gene>
<sequence length="174" mass="20206">MSGWIPFIGYTILILVVVVLNWSRFHKFWQRITIIGASAYLIILCRLCLTPIVFNFMTANRNLRYFHGVPYNLIAFQQIDMEWFLNIVMTIPFGILLYLCWPKLHPLTALIIGCIFSCFIEGNQFVCDFLFNIGRVADIDDVITNTVGALLGFIIIEWLDHTFLHKIIKPFTLN</sequence>
<dbReference type="Pfam" id="PF04892">
    <property type="entry name" value="VanZ"/>
    <property type="match status" value="1"/>
</dbReference>
<evidence type="ECO:0000313" key="3">
    <source>
        <dbReference type="EMBL" id="KRL27475.1"/>
    </source>
</evidence>
<organism evidence="3 4">
    <name type="scientific">Limosilactobacillus frumenti DSM 13145</name>
    <dbReference type="NCBI Taxonomy" id="1423746"/>
    <lineage>
        <taxon>Bacteria</taxon>
        <taxon>Bacillati</taxon>
        <taxon>Bacillota</taxon>
        <taxon>Bacilli</taxon>
        <taxon>Lactobacillales</taxon>
        <taxon>Lactobacillaceae</taxon>
        <taxon>Limosilactobacillus</taxon>
    </lineage>
</organism>
<dbReference type="InterPro" id="IPR053150">
    <property type="entry name" value="Teicoplanin_resist-assoc"/>
</dbReference>
<keyword evidence="1" id="KW-1133">Transmembrane helix</keyword>
<dbReference type="PANTHER" id="PTHR36834">
    <property type="entry name" value="MEMBRANE PROTEIN-RELATED"/>
    <property type="match status" value="1"/>
</dbReference>
<dbReference type="RefSeq" id="WP_057751984.1">
    <property type="nucleotide sequence ID" value="NZ_AZER01000016.1"/>
</dbReference>
<feature type="domain" description="VanZ-like" evidence="2">
    <location>
        <begin position="39"/>
        <end position="158"/>
    </location>
</feature>
<accession>A0A0R1PER6</accession>
<dbReference type="STRING" id="1423746.FD27_GL001238"/>
<protein>
    <submittedName>
        <fullName evidence="3">VanZ family protein</fullName>
    </submittedName>
</protein>
<feature type="transmembrane region" description="Helical" evidence="1">
    <location>
        <begin position="108"/>
        <end position="131"/>
    </location>
</feature>
<name>A0A0R1PER6_9LACO</name>
<dbReference type="PATRIC" id="fig|1423746.3.peg.1258"/>
<evidence type="ECO:0000259" key="2">
    <source>
        <dbReference type="Pfam" id="PF04892"/>
    </source>
</evidence>
<dbReference type="OrthoDB" id="2247368at2"/>
<dbReference type="Proteomes" id="UP000051445">
    <property type="component" value="Unassembled WGS sequence"/>
</dbReference>
<dbReference type="EMBL" id="AZER01000016">
    <property type="protein sequence ID" value="KRL27475.1"/>
    <property type="molecule type" value="Genomic_DNA"/>
</dbReference>
<feature type="transmembrane region" description="Helical" evidence="1">
    <location>
        <begin position="143"/>
        <end position="159"/>
    </location>
</feature>
<feature type="transmembrane region" description="Helical" evidence="1">
    <location>
        <begin position="34"/>
        <end position="54"/>
    </location>
</feature>
<evidence type="ECO:0000256" key="1">
    <source>
        <dbReference type="SAM" id="Phobius"/>
    </source>
</evidence>
<feature type="transmembrane region" description="Helical" evidence="1">
    <location>
        <begin position="6"/>
        <end position="22"/>
    </location>
</feature>
<keyword evidence="1" id="KW-0472">Membrane</keyword>